<gene>
    <name evidence="4" type="ORF">CERZMDRAFT_102242</name>
</gene>
<dbReference type="EMBL" id="ML992702">
    <property type="protein sequence ID" value="KAF2207559.1"/>
    <property type="molecule type" value="Genomic_DNA"/>
</dbReference>
<dbReference type="SMART" id="SM00225">
    <property type="entry name" value="BTB"/>
    <property type="match status" value="1"/>
</dbReference>
<keyword evidence="5" id="KW-1185">Reference proteome</keyword>
<dbReference type="AlphaFoldDB" id="A0A6A6F327"/>
<dbReference type="GO" id="GO:0005737">
    <property type="term" value="C:cytoplasm"/>
    <property type="evidence" value="ECO:0007669"/>
    <property type="project" value="TreeGrafter"/>
</dbReference>
<organism evidence="4 5">
    <name type="scientific">Cercospora zeae-maydis SCOH1-5</name>
    <dbReference type="NCBI Taxonomy" id="717836"/>
    <lineage>
        <taxon>Eukaryota</taxon>
        <taxon>Fungi</taxon>
        <taxon>Dikarya</taxon>
        <taxon>Ascomycota</taxon>
        <taxon>Pezizomycotina</taxon>
        <taxon>Dothideomycetes</taxon>
        <taxon>Dothideomycetidae</taxon>
        <taxon>Mycosphaerellales</taxon>
        <taxon>Mycosphaerellaceae</taxon>
        <taxon>Cercospora</taxon>
    </lineage>
</organism>
<dbReference type="PROSITE" id="PS50097">
    <property type="entry name" value="BTB"/>
    <property type="match status" value="1"/>
</dbReference>
<proteinExistence type="predicted"/>
<evidence type="ECO:0000313" key="4">
    <source>
        <dbReference type="EMBL" id="KAF2207559.1"/>
    </source>
</evidence>
<dbReference type="InterPro" id="IPR000210">
    <property type="entry name" value="BTB/POZ_dom"/>
</dbReference>
<protein>
    <recommendedName>
        <fullName evidence="3">BTB domain-containing protein</fullName>
    </recommendedName>
</protein>
<evidence type="ECO:0000313" key="5">
    <source>
        <dbReference type="Proteomes" id="UP000799539"/>
    </source>
</evidence>
<evidence type="ECO:0000256" key="1">
    <source>
        <dbReference type="ARBA" id="ARBA00022737"/>
    </source>
</evidence>
<evidence type="ECO:0000256" key="2">
    <source>
        <dbReference type="ARBA" id="ARBA00023043"/>
    </source>
</evidence>
<dbReference type="Pfam" id="PF00651">
    <property type="entry name" value="BTB"/>
    <property type="match status" value="1"/>
</dbReference>
<dbReference type="InterPro" id="IPR044515">
    <property type="entry name" value="ABTB1"/>
</dbReference>
<dbReference type="SUPFAM" id="SSF54695">
    <property type="entry name" value="POZ domain"/>
    <property type="match status" value="1"/>
</dbReference>
<dbReference type="PANTHER" id="PTHR46231:SF1">
    <property type="entry name" value="ANKYRIN REPEAT AND BTB_POZ DOMAIN-CONTAINING PROTEIN 1"/>
    <property type="match status" value="1"/>
</dbReference>
<evidence type="ECO:0000259" key="3">
    <source>
        <dbReference type="PROSITE" id="PS50097"/>
    </source>
</evidence>
<sequence>MSIPTADLYNQPAYSDVIISFSGRRVYCHKLVICSKSEYFKKLCDQNSGFSVRPSDEELLTVLSEIQESMQKVIELKDDDPDALEHVLRYMYSGKHGTDQDDNWELQLQIANSAHKASLPLFYMTSQADAGAVLLERPRECRLEKVRADS</sequence>
<dbReference type="Proteomes" id="UP000799539">
    <property type="component" value="Unassembled WGS sequence"/>
</dbReference>
<dbReference type="CDD" id="cd18186">
    <property type="entry name" value="BTB_POZ_ZBTB_KLHL-like"/>
    <property type="match status" value="1"/>
</dbReference>
<keyword evidence="1" id="KW-0677">Repeat</keyword>
<name>A0A6A6F327_9PEZI</name>
<dbReference type="GO" id="GO:0000151">
    <property type="term" value="C:ubiquitin ligase complex"/>
    <property type="evidence" value="ECO:0007669"/>
    <property type="project" value="TreeGrafter"/>
</dbReference>
<keyword evidence="2" id="KW-0040">ANK repeat</keyword>
<accession>A0A6A6F327</accession>
<dbReference type="Gene3D" id="3.30.710.10">
    <property type="entry name" value="Potassium Channel Kv1.1, Chain A"/>
    <property type="match status" value="1"/>
</dbReference>
<feature type="domain" description="BTB" evidence="3">
    <location>
        <begin position="15"/>
        <end position="100"/>
    </location>
</feature>
<dbReference type="OrthoDB" id="3916736at2759"/>
<reference evidence="4" key="1">
    <citation type="journal article" date="2020" name="Stud. Mycol.">
        <title>101 Dothideomycetes genomes: a test case for predicting lifestyles and emergence of pathogens.</title>
        <authorList>
            <person name="Haridas S."/>
            <person name="Albert R."/>
            <person name="Binder M."/>
            <person name="Bloem J."/>
            <person name="Labutti K."/>
            <person name="Salamov A."/>
            <person name="Andreopoulos B."/>
            <person name="Baker S."/>
            <person name="Barry K."/>
            <person name="Bills G."/>
            <person name="Bluhm B."/>
            <person name="Cannon C."/>
            <person name="Castanera R."/>
            <person name="Culley D."/>
            <person name="Daum C."/>
            <person name="Ezra D."/>
            <person name="Gonzalez J."/>
            <person name="Henrissat B."/>
            <person name="Kuo A."/>
            <person name="Liang C."/>
            <person name="Lipzen A."/>
            <person name="Lutzoni F."/>
            <person name="Magnuson J."/>
            <person name="Mondo S."/>
            <person name="Nolan M."/>
            <person name="Ohm R."/>
            <person name="Pangilinan J."/>
            <person name="Park H.-J."/>
            <person name="Ramirez L."/>
            <person name="Alfaro M."/>
            <person name="Sun H."/>
            <person name="Tritt A."/>
            <person name="Yoshinaga Y."/>
            <person name="Zwiers L.-H."/>
            <person name="Turgeon B."/>
            <person name="Goodwin S."/>
            <person name="Spatafora J."/>
            <person name="Crous P."/>
            <person name="Grigoriev I."/>
        </authorList>
    </citation>
    <scope>NUCLEOTIDE SEQUENCE</scope>
    <source>
        <strain evidence="4">SCOH1-5</strain>
    </source>
</reference>
<dbReference type="PANTHER" id="PTHR46231">
    <property type="entry name" value="ANKYRIN REPEAT AND BTB/POZ DOMAIN-CONTAINING PROTEIN 1"/>
    <property type="match status" value="1"/>
</dbReference>
<dbReference type="InterPro" id="IPR011333">
    <property type="entry name" value="SKP1/BTB/POZ_sf"/>
</dbReference>